<proteinExistence type="predicted"/>
<name>A0A076YP50_9CAUD</name>
<protein>
    <submittedName>
        <fullName evidence="1">Uncharacterized protein</fullName>
    </submittedName>
</protein>
<organism evidence="1 2">
    <name type="scientific">Citrobacter phage Miller</name>
    <dbReference type="NCBI Taxonomy" id="1527524"/>
    <lineage>
        <taxon>Viruses</taxon>
        <taxon>Duplodnaviria</taxon>
        <taxon>Heunggongvirae</taxon>
        <taxon>Uroviricota</taxon>
        <taxon>Caudoviricetes</taxon>
        <taxon>Pantevenvirales</taxon>
        <taxon>Straboviridae</taxon>
        <taxon>Pseudotevenvirus</taxon>
        <taxon>Pseudotevenvirus miller</taxon>
    </lineage>
</organism>
<evidence type="ECO:0000313" key="1">
    <source>
        <dbReference type="EMBL" id="AIK67961.1"/>
    </source>
</evidence>
<dbReference type="Proteomes" id="UP000201263">
    <property type="component" value="Segment"/>
</dbReference>
<dbReference type="KEGG" id="vg:22113497"/>
<dbReference type="EMBL" id="KM236237">
    <property type="protein sequence ID" value="AIK67961.1"/>
    <property type="molecule type" value="Genomic_DNA"/>
</dbReference>
<dbReference type="Pfam" id="PF25693">
    <property type="entry name" value="Phage_Y01A"/>
    <property type="match status" value="1"/>
</dbReference>
<dbReference type="RefSeq" id="YP_009097627.1">
    <property type="nucleotide sequence ID" value="NC_025414.1"/>
</dbReference>
<keyword evidence="2" id="KW-1185">Reference proteome</keyword>
<dbReference type="GeneID" id="22113497"/>
<evidence type="ECO:0000313" key="2">
    <source>
        <dbReference type="Proteomes" id="UP000201263"/>
    </source>
</evidence>
<gene>
    <name evidence="1" type="ORF">CPTMiller_0025</name>
</gene>
<accession>A0A076YP50</accession>
<dbReference type="InterPro" id="IPR058010">
    <property type="entry name" value="Y01A"/>
</dbReference>
<reference evidence="1 2" key="1">
    <citation type="submission" date="2014-07" db="EMBL/GenBank/DDBJ databases">
        <title>Complete Genome of Citrobacter freundii Myophage Miller.</title>
        <authorList>
            <person name="Hwang K."/>
            <person name="Luna A.J."/>
            <person name="Hernandez A.C."/>
            <person name="Everett G.F.K."/>
        </authorList>
    </citation>
    <scope>NUCLEOTIDE SEQUENCE [LARGE SCALE GENOMIC DNA]</scope>
</reference>
<sequence length="95" mass="11242">MIDKYYIIVTKDKEGFTIPYIENGKPPELFLDQNSANAKLQFIRNCYQTKIDYVPDGSRFSLFRKTEMLPATEEQKKEMRWFIENSKIQGVILKV</sequence>